<dbReference type="Pfam" id="PF05523">
    <property type="entry name" value="FdtA"/>
    <property type="match status" value="1"/>
</dbReference>
<accession>A9A1S4</accession>
<dbReference type="eggNOG" id="arCOG04188">
    <property type="taxonomic scope" value="Archaea"/>
</dbReference>
<dbReference type="Gene3D" id="2.60.120.10">
    <property type="entry name" value="Jelly Rolls"/>
    <property type="match status" value="1"/>
</dbReference>
<dbReference type="RefSeq" id="WP_012214532.1">
    <property type="nucleotide sequence ID" value="NC_010085.1"/>
</dbReference>
<organism evidence="2 3">
    <name type="scientific">Nitrosopumilus maritimus (strain SCM1)</name>
    <dbReference type="NCBI Taxonomy" id="436308"/>
    <lineage>
        <taxon>Archaea</taxon>
        <taxon>Nitrososphaerota</taxon>
        <taxon>Nitrososphaeria</taxon>
        <taxon>Nitrosopumilales</taxon>
        <taxon>Nitrosopumilaceae</taxon>
        <taxon>Nitrosopumilus</taxon>
    </lineage>
</organism>
<name>A9A1S4_NITMS</name>
<protein>
    <recommendedName>
        <fullName evidence="1">Sugar 3,4-ketoisomerase QdtA cupin domain-containing protein</fullName>
    </recommendedName>
</protein>
<dbReference type="InParanoid" id="A9A1S4"/>
<dbReference type="OrthoDB" id="49399at2157"/>
<dbReference type="InterPro" id="IPR014710">
    <property type="entry name" value="RmlC-like_jellyroll"/>
</dbReference>
<evidence type="ECO:0000313" key="2">
    <source>
        <dbReference type="EMBL" id="ABX12045.1"/>
    </source>
</evidence>
<evidence type="ECO:0000259" key="1">
    <source>
        <dbReference type="Pfam" id="PF05523"/>
    </source>
</evidence>
<dbReference type="EMBL" id="CP000866">
    <property type="protein sequence ID" value="ABX12045.1"/>
    <property type="molecule type" value="Genomic_DNA"/>
</dbReference>
<dbReference type="STRING" id="436308.Nmar_0145"/>
<gene>
    <name evidence="2" type="ordered locus">Nmar_0145</name>
</gene>
<keyword evidence="3" id="KW-1185">Reference proteome</keyword>
<dbReference type="InterPro" id="IPR008894">
    <property type="entry name" value="QdtA_cupin_dom"/>
</dbReference>
<dbReference type="KEGG" id="nmr:Nmar_0145"/>
<dbReference type="AlphaFoldDB" id="A9A1S4"/>
<dbReference type="Proteomes" id="UP000000792">
    <property type="component" value="Chromosome"/>
</dbReference>
<sequence length="151" mass="17587">MNSKIKEIPLETHPTKDTRSNKINGTLSVIWRDWDKFIENDPKMVYVSSVHPRGIKGPHLHKKRNSCFVCIKGKVIFIVKENGKYTEILADENNPKMVYIPKNVPSAHINLSENISSILTLADISWKPNDNEMENVNFEDYNWEKWTKFSQ</sequence>
<evidence type="ECO:0000313" key="3">
    <source>
        <dbReference type="Proteomes" id="UP000000792"/>
    </source>
</evidence>
<reference evidence="2 3" key="1">
    <citation type="journal article" date="2010" name="Proc. Natl. Acad. Sci. U.S.A.">
        <title>Nitrosopumilus maritimus genome reveals unique mechanisms for nitrification and autotrophy in globally distributed marine crenarchaea.</title>
        <authorList>
            <person name="Walker C.B."/>
            <person name="de la Torre J.R."/>
            <person name="Klotz M.G."/>
            <person name="Urakawa H."/>
            <person name="Pinel N."/>
            <person name="Arp D.J."/>
            <person name="Brochier-Armanet C."/>
            <person name="Chain P.S."/>
            <person name="Chan P.P."/>
            <person name="Gollabgir A."/>
            <person name="Hemp J."/>
            <person name="Hugler M."/>
            <person name="Karr E.A."/>
            <person name="Konneke M."/>
            <person name="Shin M."/>
            <person name="Lawton T.J."/>
            <person name="Lowe T."/>
            <person name="Martens-Habbena W."/>
            <person name="Sayavedra-Soto L.A."/>
            <person name="Lang D."/>
            <person name="Sievert S.M."/>
            <person name="Rosenzweig A.C."/>
            <person name="Manning G."/>
            <person name="Stahl D.A."/>
        </authorList>
    </citation>
    <scope>NUCLEOTIDE SEQUENCE [LARGE SCALE GENOMIC DNA]</scope>
    <source>
        <strain evidence="2 3">SCM1</strain>
    </source>
</reference>
<proteinExistence type="predicted"/>
<dbReference type="SUPFAM" id="SSF51182">
    <property type="entry name" value="RmlC-like cupins"/>
    <property type="match status" value="1"/>
</dbReference>
<dbReference type="EnsemblBacteria" id="ABX12045">
    <property type="protein sequence ID" value="ABX12045"/>
    <property type="gene ID" value="Nmar_0145"/>
</dbReference>
<dbReference type="InterPro" id="IPR011051">
    <property type="entry name" value="RmlC_Cupin_sf"/>
</dbReference>
<dbReference type="GeneID" id="5774364"/>
<feature type="domain" description="Sugar 3,4-ketoisomerase QdtA cupin" evidence="1">
    <location>
        <begin position="21"/>
        <end position="139"/>
    </location>
</feature>
<dbReference type="HOGENOM" id="CLU_1736501_0_0_2"/>